<sequence>MGKRLLFFAIIFVSLFAFTLWLARPPFRLHRKLLAKLPYAPQNLLITDLDDDGHPEVMALKMDKPPIWVRFPFDKPSRLRFENCQSIRVWVLSYSSVLKALPVLTADKRLRLLRWKGKASFEPLPAFPDVPIDRALIDEGEGTGTVFLWVRRGKDVWVFTLTSQGHWQFASRFTNRFQSVWGWDIADLADLDRNGKLDALCKEQWHPVESTWVLWGGRKERKTFLGVWVHSGSPQIADLDGDGWMEIVMVDEYGRLKIWRFDRRERRLKVIATSPPLPVTWGDFSMRLFDLDGDGQKEIVVVDINRNFWVFRWRDGKLKMWQKMWQGKTDLDMWHLTQVKFGDRLALYTYQYHPIWLLPPRICLEGRKLRWRFREEASFTFFALLPKGKQALLPSNWRIYEAPFQLKFAGDIDGDGSDEVVGYDGRWRRWRLYRAEVTKSGELRWRDVLLGREKIEPTAFALLVDGKRRGLVVAWSDGRLELLTMEGRR</sequence>
<gene>
    <name evidence="3" type="ORF">M2350_001821</name>
</gene>
<dbReference type="Pfam" id="PF13517">
    <property type="entry name" value="FG-GAP_3"/>
    <property type="match status" value="1"/>
</dbReference>
<dbReference type="RefSeq" id="WP_259095802.1">
    <property type="nucleotide sequence ID" value="NZ_CP130454.1"/>
</dbReference>
<name>A0ABT2ER62_9BACT</name>
<comment type="caution">
    <text evidence="3">The sequence shown here is derived from an EMBL/GenBank/DDBJ whole genome shotgun (WGS) entry which is preliminary data.</text>
</comment>
<keyword evidence="4" id="KW-1185">Reference proteome</keyword>
<keyword evidence="2" id="KW-0812">Transmembrane</keyword>
<dbReference type="EMBL" id="JANUCP010000003">
    <property type="protein sequence ID" value="MCS3919408.1"/>
    <property type="molecule type" value="Genomic_DNA"/>
</dbReference>
<proteinExistence type="predicted"/>
<dbReference type="InterPro" id="IPR013517">
    <property type="entry name" value="FG-GAP"/>
</dbReference>
<dbReference type="InterPro" id="IPR028994">
    <property type="entry name" value="Integrin_alpha_N"/>
</dbReference>
<dbReference type="SUPFAM" id="SSF69318">
    <property type="entry name" value="Integrin alpha N-terminal domain"/>
    <property type="match status" value="1"/>
</dbReference>
<keyword evidence="2" id="KW-1133">Transmembrane helix</keyword>
<accession>A0ABT2ER62</accession>
<protein>
    <recommendedName>
        <fullName evidence="5">VCBS repeat-containing protein</fullName>
    </recommendedName>
</protein>
<evidence type="ECO:0000256" key="2">
    <source>
        <dbReference type="SAM" id="Phobius"/>
    </source>
</evidence>
<evidence type="ECO:0000313" key="3">
    <source>
        <dbReference type="EMBL" id="MCS3919408.1"/>
    </source>
</evidence>
<feature type="transmembrane region" description="Helical" evidence="2">
    <location>
        <begin position="6"/>
        <end position="23"/>
    </location>
</feature>
<dbReference type="Proteomes" id="UP001204798">
    <property type="component" value="Unassembled WGS sequence"/>
</dbReference>
<evidence type="ECO:0008006" key="5">
    <source>
        <dbReference type="Google" id="ProtNLM"/>
    </source>
</evidence>
<dbReference type="PANTHER" id="PTHR46580">
    <property type="entry name" value="SENSOR KINASE-RELATED"/>
    <property type="match status" value="1"/>
</dbReference>
<organism evidence="3 4">
    <name type="scientific">Candidatus Fervidibacter sacchari</name>
    <dbReference type="NCBI Taxonomy" id="1448929"/>
    <lineage>
        <taxon>Bacteria</taxon>
        <taxon>Candidatus Fervidibacterota</taxon>
        <taxon>Candidatus Fervidibacter</taxon>
    </lineage>
</organism>
<evidence type="ECO:0000256" key="1">
    <source>
        <dbReference type="ARBA" id="ARBA00022729"/>
    </source>
</evidence>
<evidence type="ECO:0000313" key="4">
    <source>
        <dbReference type="Proteomes" id="UP001204798"/>
    </source>
</evidence>
<reference evidence="3 4" key="1">
    <citation type="submission" date="2022-08" db="EMBL/GenBank/DDBJ databases">
        <title>Bacterial and archaeal communities from various locations to study Microbial Dark Matter (Phase II).</title>
        <authorList>
            <person name="Stepanauskas R."/>
        </authorList>
    </citation>
    <scope>NUCLEOTIDE SEQUENCE [LARGE SCALE GENOMIC DNA]</scope>
    <source>
        <strain evidence="3 4">PD1</strain>
    </source>
</reference>
<keyword evidence="2" id="KW-0472">Membrane</keyword>
<dbReference type="PANTHER" id="PTHR46580:SF2">
    <property type="entry name" value="MAM DOMAIN-CONTAINING PROTEIN"/>
    <property type="match status" value="1"/>
</dbReference>
<keyword evidence="1" id="KW-0732">Signal</keyword>